<dbReference type="GO" id="GO:0005634">
    <property type="term" value="C:nucleus"/>
    <property type="evidence" value="ECO:0007669"/>
    <property type="project" value="UniProtKB-SubCell"/>
</dbReference>
<sequence length="1304" mass="142651">MAVSEESSSSSSRPNSSNSNTNSRSPPKHNANAYYLAKTVLRGSVVLQTVCGHFRSTSSYDVVFGKETSVELVIIDEDGIVQSICEQPVFGTIKDLVVLPGMRSFKCRVRRFFPLTHVELSAPGNSRHQLGRMLAVDSSGCFLAASAYEDQLAIFSLSLSSTGDIIDKRIFCPPEKDGRLKTARGSTNISGTIWSMCFISEDYHQASKVRKPVLAILLNRRGSFYRNELLLLEWNIEEEAVNVIYQFAEAGPLAYHIVEVPHSHGFAFLFRAGDIVLMDFRNVHSPSCVYRRSLNFTPLEEQSFKNIIRIPDIMDEDGISSFAASALLELGDINKSDDPMNIDDYSCIQPGSNYVCSWSWEPGVTNSPRIIFSADSGDLYVIEILFESDGVRVNLSDSLYKGLPSNALLWLDGGFVAAIVDMADGMVLKFEDGFLQYRSSIQNIAPILDMCIADYPDEKHDQMFACSGMASEGSLRIIRSGISVEKLLKTAPIYQGVTGTWTVKMKVSDPYHSFLVLSFVEETRVLSVGVSFSDVTESVGFQPDVCTLACGIVADGVMVQIHQCGVRLCLPVRTVHPEGIPLSSPICASWFPDNMTISLGAVGQGMIVKHLELNRILMDYAADSPVSGLPSGNRVDNLFVIGTHKPSVEVVSFTNDKGLQVLAIGVISLTNTMGTTISGCVPQDVRLVLVDRLYVLSGLRNGMLLRFEWPSASTLSSTGPPGQHTVGSSCTVNSRDLSNSLSSNNKVPPMFMSNASGKSEGEFPVNLQLIAVRRIGITPVFLVSLSDSPDADMIALSDRPWLLQTARHSLSYTSISFQPSTHVTPVCSSECPRGILFVAENSLHLVEMVPSKRLNVQKFHLGGTPRKVLYHNESRLLLVMRTELDNDSCSSDVCCVDPLSGSVLSSFKFEPGETGKCMELVKVGNEHVLVIGTSLSAGPAIMPSGEAESTKGRLVVLCIEHMQNSDSGSVTQRSSPIGGYAAEQLSSSSLCSSPDDNSCDGIKLEETEAWHLRLAYSTIWPGMVVAVCTYLDRYFLASAGNSFYVCGFPNDNSQRVRRLAVGRTRFTIMTLTAHFTRIAVGDCRDGILFYSYHEDSRKLEQVYCDPVQRLVADCVLMDVDTAFVSDRKGSVVVLSCANHVEDNASPERNLTLCCSYYMGEIAMSMRKGSFSYKLPADDMLKDSDAAGNNINSSRNCIMASTLLGEEYELLEDVQAKLVVDPLTAPILGNDHNEFRSRESRAGIPKILDGDILAQFLELTSMQQEAVLALPLGTPNTAVLSMKLSMPAKVNQVVRLLERVHYALN</sequence>
<dbReference type="Pfam" id="PF10433">
    <property type="entry name" value="Beta-prop_RSE1_1st"/>
    <property type="match status" value="2"/>
</dbReference>
<comment type="caution">
    <text evidence="7">The sequence shown here is derived from an EMBL/GenBank/DDBJ whole genome shotgun (WGS) entry which is preliminary data.</text>
</comment>
<keyword evidence="2" id="KW-0539">Nucleus</keyword>
<accession>A0AAW2RUH8</accession>
<reference evidence="7" key="1">
    <citation type="submission" date="2020-06" db="EMBL/GenBank/DDBJ databases">
        <authorList>
            <person name="Li T."/>
            <person name="Hu X."/>
            <person name="Zhang T."/>
            <person name="Song X."/>
            <person name="Zhang H."/>
            <person name="Dai N."/>
            <person name="Sheng W."/>
            <person name="Hou X."/>
            <person name="Wei L."/>
        </authorList>
    </citation>
    <scope>NUCLEOTIDE SEQUENCE</scope>
    <source>
        <strain evidence="7">KEN8</strain>
        <tissue evidence="7">Leaf</tissue>
    </source>
</reference>
<dbReference type="InterPro" id="IPR058543">
    <property type="entry name" value="Beta-prop_RSE1/DDB1/CPSF1_2nd"/>
</dbReference>
<evidence type="ECO:0000256" key="3">
    <source>
        <dbReference type="SAM" id="MobiDB-lite"/>
    </source>
</evidence>
<proteinExistence type="predicted"/>
<evidence type="ECO:0000259" key="5">
    <source>
        <dbReference type="Pfam" id="PF10433"/>
    </source>
</evidence>
<feature type="region of interest" description="Disordered" evidence="3">
    <location>
        <begin position="1"/>
        <end position="29"/>
    </location>
</feature>
<dbReference type="InterPro" id="IPR015943">
    <property type="entry name" value="WD40/YVTN_repeat-like_dom_sf"/>
</dbReference>
<dbReference type="EMBL" id="JACGWM010000003">
    <property type="protein sequence ID" value="KAL0383803.1"/>
    <property type="molecule type" value="Genomic_DNA"/>
</dbReference>
<feature type="domain" description="RSE1/DDB1/CPSF1 second beta-propeller" evidence="6">
    <location>
        <begin position="495"/>
        <end position="848"/>
    </location>
</feature>
<gene>
    <name evidence="7" type="ORF">Scaly_0667600</name>
</gene>
<evidence type="ECO:0000256" key="1">
    <source>
        <dbReference type="ARBA" id="ARBA00004123"/>
    </source>
</evidence>
<dbReference type="GO" id="GO:0003676">
    <property type="term" value="F:nucleic acid binding"/>
    <property type="evidence" value="ECO:0007669"/>
    <property type="project" value="InterPro"/>
</dbReference>
<dbReference type="InterPro" id="IPR018846">
    <property type="entry name" value="Beta-prop_RSE1/DDB1/CPSF1_1st"/>
</dbReference>
<evidence type="ECO:0000259" key="4">
    <source>
        <dbReference type="Pfam" id="PF03178"/>
    </source>
</evidence>
<evidence type="ECO:0000259" key="6">
    <source>
        <dbReference type="Pfam" id="PF23726"/>
    </source>
</evidence>
<reference evidence="7" key="2">
    <citation type="journal article" date="2024" name="Plant">
        <title>Genomic evolution and insights into agronomic trait innovations of Sesamum species.</title>
        <authorList>
            <person name="Miao H."/>
            <person name="Wang L."/>
            <person name="Qu L."/>
            <person name="Liu H."/>
            <person name="Sun Y."/>
            <person name="Le M."/>
            <person name="Wang Q."/>
            <person name="Wei S."/>
            <person name="Zheng Y."/>
            <person name="Lin W."/>
            <person name="Duan Y."/>
            <person name="Cao H."/>
            <person name="Xiong S."/>
            <person name="Wang X."/>
            <person name="Wei L."/>
            <person name="Li C."/>
            <person name="Ma Q."/>
            <person name="Ju M."/>
            <person name="Zhao R."/>
            <person name="Li G."/>
            <person name="Mu C."/>
            <person name="Tian Q."/>
            <person name="Mei H."/>
            <person name="Zhang T."/>
            <person name="Gao T."/>
            <person name="Zhang H."/>
        </authorList>
    </citation>
    <scope>NUCLEOTIDE SEQUENCE</scope>
    <source>
        <strain evidence="7">KEN8</strain>
    </source>
</reference>
<feature type="domain" description="RSE1/DDB1/CPSF1 first beta-propeller" evidence="5">
    <location>
        <begin position="46"/>
        <end position="99"/>
    </location>
</feature>
<evidence type="ECO:0000256" key="2">
    <source>
        <dbReference type="ARBA" id="ARBA00023242"/>
    </source>
</evidence>
<protein>
    <submittedName>
        <fullName evidence="7">DNA damage-binding protein 1b</fullName>
    </submittedName>
</protein>
<dbReference type="Pfam" id="PF23726">
    <property type="entry name" value="Beta-prop_RSE1_2nd"/>
    <property type="match status" value="1"/>
</dbReference>
<dbReference type="Gene3D" id="2.130.10.10">
    <property type="entry name" value="YVTN repeat-like/Quinoprotein amine dehydrogenase"/>
    <property type="match status" value="3"/>
</dbReference>
<feature type="domain" description="RSE1/DDB1/CPSF1 first beta-propeller" evidence="5">
    <location>
        <begin position="111"/>
        <end position="293"/>
    </location>
</feature>
<organism evidence="7">
    <name type="scientific">Sesamum calycinum</name>
    <dbReference type="NCBI Taxonomy" id="2727403"/>
    <lineage>
        <taxon>Eukaryota</taxon>
        <taxon>Viridiplantae</taxon>
        <taxon>Streptophyta</taxon>
        <taxon>Embryophyta</taxon>
        <taxon>Tracheophyta</taxon>
        <taxon>Spermatophyta</taxon>
        <taxon>Magnoliopsida</taxon>
        <taxon>eudicotyledons</taxon>
        <taxon>Gunneridae</taxon>
        <taxon>Pentapetalae</taxon>
        <taxon>asterids</taxon>
        <taxon>lamiids</taxon>
        <taxon>Lamiales</taxon>
        <taxon>Pedaliaceae</taxon>
        <taxon>Sesamum</taxon>
    </lineage>
</organism>
<dbReference type="InterPro" id="IPR050358">
    <property type="entry name" value="RSE1/DDB1/CFT1"/>
</dbReference>
<dbReference type="PANTHER" id="PTHR10644">
    <property type="entry name" value="DNA REPAIR/RNA PROCESSING CPSF FAMILY"/>
    <property type="match status" value="1"/>
</dbReference>
<dbReference type="Pfam" id="PF03178">
    <property type="entry name" value="CPSF_A"/>
    <property type="match status" value="1"/>
</dbReference>
<comment type="subcellular location">
    <subcellularLocation>
        <location evidence="1">Nucleus</location>
    </subcellularLocation>
</comment>
<feature type="compositionally biased region" description="Low complexity" evidence="3">
    <location>
        <begin position="1"/>
        <end position="25"/>
    </location>
</feature>
<dbReference type="InterPro" id="IPR004871">
    <property type="entry name" value="RSE1/DDB1/CPSF1_C"/>
</dbReference>
<evidence type="ECO:0000313" key="7">
    <source>
        <dbReference type="EMBL" id="KAL0383803.1"/>
    </source>
</evidence>
<feature type="domain" description="RSE1/DDB1/CPSF1 C-terminal" evidence="4">
    <location>
        <begin position="891"/>
        <end position="1256"/>
    </location>
</feature>
<name>A0AAW2RUH8_9LAMI</name>